<dbReference type="InterPro" id="IPR000477">
    <property type="entry name" value="RT_dom"/>
</dbReference>
<dbReference type="Gene3D" id="3.10.10.10">
    <property type="entry name" value="HIV Type 1 Reverse Transcriptase, subunit A, domain 1"/>
    <property type="match status" value="1"/>
</dbReference>
<dbReference type="GO" id="GO:0003964">
    <property type="term" value="F:RNA-directed DNA polymerase activity"/>
    <property type="evidence" value="ECO:0007669"/>
    <property type="project" value="UniProtKB-EC"/>
</dbReference>
<dbReference type="EC" id="2.7.7.49" evidence="1"/>
<dbReference type="SUPFAM" id="SSF56672">
    <property type="entry name" value="DNA/RNA polymerases"/>
    <property type="match status" value="1"/>
</dbReference>
<feature type="compositionally biased region" description="Polar residues" evidence="2">
    <location>
        <begin position="213"/>
        <end position="240"/>
    </location>
</feature>
<evidence type="ECO:0000313" key="5">
    <source>
        <dbReference type="Proteomes" id="UP000076858"/>
    </source>
</evidence>
<dbReference type="InterPro" id="IPR043502">
    <property type="entry name" value="DNA/RNA_pol_sf"/>
</dbReference>
<dbReference type="Pfam" id="PF17921">
    <property type="entry name" value="Integrase_H2C2"/>
    <property type="match status" value="1"/>
</dbReference>
<dbReference type="SUPFAM" id="SSF53098">
    <property type="entry name" value="Ribonuclease H-like"/>
    <property type="match status" value="1"/>
</dbReference>
<dbReference type="Pfam" id="PF00665">
    <property type="entry name" value="rve"/>
    <property type="match status" value="1"/>
</dbReference>
<sequence length="957" mass="106550">MSSSLKTLEPFSFGASDLSSQWKLWRRQFELYLIAIRTDAEEDVDEEKQVGMLITLLGSEGLKIYDTFTFPQAQAADARKIRPVLDKFQAHFEPRHSEVLERFKFPRRHQLPGETLDMWLIELKSLIQSCGYPAGAVESVLRDQLVLGVVDPIVREKLLYENDLKLAKACDVIRACEASKSQLTIINTPSAAESAHAVRSFDRKPPSRPGYRPSTSRQQPTSTNQTFPLTQPHSDNQQGRCSMCNRYHKKNQCQCQCVWNSQHQRPPQQPGHQSPAATTGRVHALEEEHQWIGNIEQGGTAMAFPRFVGDDYFVNHMLQSSSGGTEWHQQLSLDGVDVNFKLDSGATCLQTAKIIHRGAKFAMNLVVVDEPGQPPILGLPSCGQLNLIRRVDAVQSTPVNQPPPIVVKYIDVFTGLVICVASRLPFRLEDRVNKKLHEMEDAGIITPVHEPTEWVSRMMVVEKPDGDARYFCSLDAASGFYQIPLSTAASYLCMMATPRGRYRYLRLPFGLKSAPGVYLQTMLDLFGDLPAAKPFWGVCHALSEVDGLLLYGSRLVVPVSLRPEVMEGIHDGQFGELKCILRAKSAVYWPGCDDQVRNMVSSCVTCQTHHHRNPSPPLRPVPLPSHAFQHVSGDIFTFESVNYLLIVDAYSKRPSCVPLRSLTSSSIIAEVERVFCDFGTPEVFMSDNGSQFDCAEFRAFCDRRNIRATVKRTILKMFESGKTIWEALAAIRSTPVSNYLPSPSVLLQGRHLRGNFPFLPDRLTPQHVPATFVQAQLQRQQAMACFQHGGRLDVRGSALRIGQSVRVLISGLWLPGTIESVCTAPDSYVVRLADGRVFRRTRRDINIDNSSSVSSTAHTVAAGPILPKLLWHLTLNHPVRPEVPLIIPSTPQITGPPHPNPTTVPIRRGRPSKTTPPTPSQQQVIPPEAVVNQPGSTRSAVVNQPGSTRSGRQYLKS</sequence>
<dbReference type="InterPro" id="IPR001584">
    <property type="entry name" value="Integrase_cat-core"/>
</dbReference>
<dbReference type="STRING" id="35525.A0A162D3I2"/>
<dbReference type="Gene3D" id="3.30.420.10">
    <property type="entry name" value="Ribonuclease H-like superfamily/Ribonuclease H"/>
    <property type="match status" value="1"/>
</dbReference>
<organism evidence="4 5">
    <name type="scientific">Daphnia magna</name>
    <dbReference type="NCBI Taxonomy" id="35525"/>
    <lineage>
        <taxon>Eukaryota</taxon>
        <taxon>Metazoa</taxon>
        <taxon>Ecdysozoa</taxon>
        <taxon>Arthropoda</taxon>
        <taxon>Crustacea</taxon>
        <taxon>Branchiopoda</taxon>
        <taxon>Diplostraca</taxon>
        <taxon>Cladocera</taxon>
        <taxon>Anomopoda</taxon>
        <taxon>Daphniidae</taxon>
        <taxon>Daphnia</taxon>
    </lineage>
</organism>
<proteinExistence type="predicted"/>
<evidence type="ECO:0000256" key="1">
    <source>
        <dbReference type="ARBA" id="ARBA00012493"/>
    </source>
</evidence>
<feature type="domain" description="Integrase catalytic" evidence="3">
    <location>
        <begin position="616"/>
        <end position="707"/>
    </location>
</feature>
<dbReference type="InterPro" id="IPR036397">
    <property type="entry name" value="RNaseH_sf"/>
</dbReference>
<evidence type="ECO:0000256" key="2">
    <source>
        <dbReference type="SAM" id="MobiDB-lite"/>
    </source>
</evidence>
<dbReference type="InterPro" id="IPR041588">
    <property type="entry name" value="Integrase_H2C2"/>
</dbReference>
<feature type="region of interest" description="Disordered" evidence="2">
    <location>
        <begin position="886"/>
        <end position="957"/>
    </location>
</feature>
<dbReference type="Gene3D" id="1.10.340.70">
    <property type="match status" value="1"/>
</dbReference>
<dbReference type="AlphaFoldDB" id="A0A162D3I2"/>
<dbReference type="PROSITE" id="PS50994">
    <property type="entry name" value="INTEGRASE"/>
    <property type="match status" value="1"/>
</dbReference>
<evidence type="ECO:0000313" key="4">
    <source>
        <dbReference type="EMBL" id="KZS06424.1"/>
    </source>
</evidence>
<dbReference type="OrthoDB" id="6373546at2759"/>
<dbReference type="EMBL" id="LRGB01002733">
    <property type="protein sequence ID" value="KZS06424.1"/>
    <property type="molecule type" value="Genomic_DNA"/>
</dbReference>
<dbReference type="GO" id="GO:0003676">
    <property type="term" value="F:nucleic acid binding"/>
    <property type="evidence" value="ECO:0007669"/>
    <property type="project" value="InterPro"/>
</dbReference>
<reference evidence="4 5" key="1">
    <citation type="submission" date="2016-03" db="EMBL/GenBank/DDBJ databases">
        <title>EvidentialGene: Evidence-directed Construction of Genes on Genomes.</title>
        <authorList>
            <person name="Gilbert D.G."/>
            <person name="Choi J.-H."/>
            <person name="Mockaitis K."/>
            <person name="Colbourne J."/>
            <person name="Pfrender M."/>
        </authorList>
    </citation>
    <scope>NUCLEOTIDE SEQUENCE [LARGE SCALE GENOMIC DNA]</scope>
    <source>
        <strain evidence="4 5">Xinb3</strain>
        <tissue evidence="4">Complete organism</tissue>
    </source>
</reference>
<dbReference type="InterPro" id="IPR012337">
    <property type="entry name" value="RNaseH-like_sf"/>
</dbReference>
<feature type="region of interest" description="Disordered" evidence="2">
    <location>
        <begin position="194"/>
        <end position="240"/>
    </location>
</feature>
<evidence type="ECO:0000259" key="3">
    <source>
        <dbReference type="PROSITE" id="PS50994"/>
    </source>
</evidence>
<dbReference type="InterPro" id="IPR050951">
    <property type="entry name" value="Retrovirus_Pol_polyprotein"/>
</dbReference>
<dbReference type="GO" id="GO:0042575">
    <property type="term" value="C:DNA polymerase complex"/>
    <property type="evidence" value="ECO:0007669"/>
    <property type="project" value="UniProtKB-ARBA"/>
</dbReference>
<dbReference type="PANTHER" id="PTHR37984:SF7">
    <property type="entry name" value="INTEGRASE CATALYTIC DOMAIN-CONTAINING PROTEIN"/>
    <property type="match status" value="1"/>
</dbReference>
<dbReference type="PANTHER" id="PTHR37984">
    <property type="entry name" value="PROTEIN CBG26694"/>
    <property type="match status" value="1"/>
</dbReference>
<name>A0A162D3I2_9CRUS</name>
<comment type="caution">
    <text evidence="4">The sequence shown here is derived from an EMBL/GenBank/DDBJ whole genome shotgun (WGS) entry which is preliminary data.</text>
</comment>
<gene>
    <name evidence="4" type="ORF">APZ42_030128</name>
</gene>
<protein>
    <recommendedName>
        <fullName evidence="1">RNA-directed DNA polymerase</fullName>
        <ecNumber evidence="1">2.7.7.49</ecNumber>
    </recommendedName>
</protein>
<keyword evidence="5" id="KW-1185">Reference proteome</keyword>
<accession>A0A162D3I2</accession>
<dbReference type="Proteomes" id="UP000076858">
    <property type="component" value="Unassembled WGS sequence"/>
</dbReference>
<dbReference type="Pfam" id="PF00078">
    <property type="entry name" value="RVT_1"/>
    <property type="match status" value="1"/>
</dbReference>
<dbReference type="GO" id="GO:0015074">
    <property type="term" value="P:DNA integration"/>
    <property type="evidence" value="ECO:0007669"/>
    <property type="project" value="InterPro"/>
</dbReference>
<feature type="compositionally biased region" description="Polar residues" evidence="2">
    <location>
        <begin position="933"/>
        <end position="957"/>
    </location>
</feature>